<dbReference type="PANTHER" id="PTHR30146">
    <property type="entry name" value="LACI-RELATED TRANSCRIPTIONAL REPRESSOR"/>
    <property type="match status" value="1"/>
</dbReference>
<dbReference type="Gene3D" id="3.40.50.2300">
    <property type="match status" value="2"/>
</dbReference>
<dbReference type="EMBL" id="DF820458">
    <property type="protein sequence ID" value="GAK52415.1"/>
    <property type="molecule type" value="Genomic_DNA"/>
</dbReference>
<dbReference type="Gene3D" id="1.10.260.40">
    <property type="entry name" value="lambda repressor-like DNA-binding domains"/>
    <property type="match status" value="1"/>
</dbReference>
<dbReference type="InterPro" id="IPR000843">
    <property type="entry name" value="HTH_LacI"/>
</dbReference>
<dbReference type="PANTHER" id="PTHR30146:SF148">
    <property type="entry name" value="HTH-TYPE TRANSCRIPTIONAL REPRESSOR PURR-RELATED"/>
    <property type="match status" value="1"/>
</dbReference>
<proteinExistence type="predicted"/>
<dbReference type="Pfam" id="PF00356">
    <property type="entry name" value="LacI"/>
    <property type="match status" value="1"/>
</dbReference>
<dbReference type="GO" id="GO:0000976">
    <property type="term" value="F:transcription cis-regulatory region binding"/>
    <property type="evidence" value="ECO:0007669"/>
    <property type="project" value="TreeGrafter"/>
</dbReference>
<dbReference type="GO" id="GO:0003700">
    <property type="term" value="F:DNA-binding transcription factor activity"/>
    <property type="evidence" value="ECO:0007669"/>
    <property type="project" value="TreeGrafter"/>
</dbReference>
<evidence type="ECO:0000313" key="6">
    <source>
        <dbReference type="EMBL" id="GAK52415.1"/>
    </source>
</evidence>
<dbReference type="STRING" id="1499966.U14_03666"/>
<accession>A0A081BPU9</accession>
<keyword evidence="7" id="KW-1185">Reference proteome</keyword>
<dbReference type="HOGENOM" id="CLU_037628_6_1_0"/>
<dbReference type="PROSITE" id="PS00356">
    <property type="entry name" value="HTH_LACI_1"/>
    <property type="match status" value="1"/>
</dbReference>
<evidence type="ECO:0000256" key="4">
    <source>
        <dbReference type="ARBA" id="ARBA00023163"/>
    </source>
</evidence>
<gene>
    <name evidence="6" type="ORF">U14_03666</name>
</gene>
<dbReference type="InterPro" id="IPR028082">
    <property type="entry name" value="Peripla_BP_I"/>
</dbReference>
<dbReference type="AlphaFoldDB" id="A0A081BPU9"/>
<keyword evidence="2" id="KW-0805">Transcription regulation</keyword>
<evidence type="ECO:0000256" key="1">
    <source>
        <dbReference type="ARBA" id="ARBA00022491"/>
    </source>
</evidence>
<name>A0A081BPU9_9BACT</name>
<keyword evidence="1" id="KW-0678">Repressor</keyword>
<dbReference type="InterPro" id="IPR010982">
    <property type="entry name" value="Lambda_DNA-bd_dom_sf"/>
</dbReference>
<dbReference type="SUPFAM" id="SSF47413">
    <property type="entry name" value="lambda repressor-like DNA-binding domains"/>
    <property type="match status" value="1"/>
</dbReference>
<evidence type="ECO:0000256" key="3">
    <source>
        <dbReference type="ARBA" id="ARBA00023125"/>
    </source>
</evidence>
<dbReference type="Pfam" id="PF13377">
    <property type="entry name" value="Peripla_BP_3"/>
    <property type="match status" value="1"/>
</dbReference>
<sequence length="340" mass="38012">MAVTLKDIAKRVGVSTTTVSLVLNQRDDNRIGDETRQKILETSKELGYQAERISQASTFPIHPTIGLVIADIKNPFFTNLASTIEDVASRYGYNIILCNTHEHLEKENEFLEVLWRRKVHGLILAAVDDKLSNPRNFLKHHIPLVLVDRYLRGAETNAVLVDNVDGAYRAIEYLVGLGHARIGIITGREHVTTNQDRLQGYLNALEAHGLPIDQSLIHSSHYTIEGGEQATAELLELPSPPTAIFSCGGTPTVGVLMEFKRRGIRVPQDMSLLGFDDDRWATLIDPPMTVIAQPVEEIGREAAQLIIQMIQGWNKREIRKIMLKTELIIRGSCRAINNSQ</sequence>
<keyword evidence="3" id="KW-0238">DNA-binding</keyword>
<evidence type="ECO:0000259" key="5">
    <source>
        <dbReference type="PROSITE" id="PS50932"/>
    </source>
</evidence>
<evidence type="ECO:0000313" key="7">
    <source>
        <dbReference type="Proteomes" id="UP000030700"/>
    </source>
</evidence>
<reference evidence="6" key="1">
    <citation type="journal article" date="2015" name="PeerJ">
        <title>First genomic representation of candidate bacterial phylum KSB3 points to enhanced environmental sensing as a trigger of wastewater bulking.</title>
        <authorList>
            <person name="Sekiguchi Y."/>
            <person name="Ohashi A."/>
            <person name="Parks D.H."/>
            <person name="Yamauchi T."/>
            <person name="Tyson G.W."/>
            <person name="Hugenholtz P."/>
        </authorList>
    </citation>
    <scope>NUCLEOTIDE SEQUENCE [LARGE SCALE GENOMIC DNA]</scope>
</reference>
<dbReference type="Proteomes" id="UP000030700">
    <property type="component" value="Unassembled WGS sequence"/>
</dbReference>
<evidence type="ECO:0000256" key="2">
    <source>
        <dbReference type="ARBA" id="ARBA00023015"/>
    </source>
</evidence>
<dbReference type="SUPFAM" id="SSF53822">
    <property type="entry name" value="Periplasmic binding protein-like I"/>
    <property type="match status" value="1"/>
</dbReference>
<dbReference type="CDD" id="cd01392">
    <property type="entry name" value="HTH_LacI"/>
    <property type="match status" value="1"/>
</dbReference>
<dbReference type="SMART" id="SM00354">
    <property type="entry name" value="HTH_LACI"/>
    <property type="match status" value="1"/>
</dbReference>
<dbReference type="PROSITE" id="PS50932">
    <property type="entry name" value="HTH_LACI_2"/>
    <property type="match status" value="1"/>
</dbReference>
<keyword evidence="4" id="KW-0804">Transcription</keyword>
<protein>
    <submittedName>
        <fullName evidence="6">Transcriptional regulator</fullName>
    </submittedName>
</protein>
<organism evidence="6">
    <name type="scientific">Candidatus Moduliflexus flocculans</name>
    <dbReference type="NCBI Taxonomy" id="1499966"/>
    <lineage>
        <taxon>Bacteria</taxon>
        <taxon>Candidatus Moduliflexota</taxon>
        <taxon>Candidatus Moduliflexia</taxon>
        <taxon>Candidatus Moduliflexales</taxon>
        <taxon>Candidatus Moduliflexaceae</taxon>
    </lineage>
</organism>
<feature type="domain" description="HTH lacI-type" evidence="5">
    <location>
        <begin position="3"/>
        <end position="59"/>
    </location>
</feature>
<dbReference type="InterPro" id="IPR046335">
    <property type="entry name" value="LacI/GalR-like_sensor"/>
</dbReference>